<dbReference type="Pfam" id="PF01926">
    <property type="entry name" value="MMR_HSR1"/>
    <property type="match status" value="1"/>
</dbReference>
<feature type="domain" description="G" evidence="2">
    <location>
        <begin position="82"/>
        <end position="176"/>
    </location>
</feature>
<dbReference type="CDD" id="cd00882">
    <property type="entry name" value="Ras_like_GTPase"/>
    <property type="match status" value="1"/>
</dbReference>
<dbReference type="Gene3D" id="3.40.50.300">
    <property type="entry name" value="P-loop containing nucleotide triphosphate hydrolases"/>
    <property type="match status" value="1"/>
</dbReference>
<dbReference type="STRING" id="930991.A0A0D0ECC1"/>
<evidence type="ECO:0000313" key="4">
    <source>
        <dbReference type="Proteomes" id="UP000054538"/>
    </source>
</evidence>
<evidence type="ECO:0000259" key="2">
    <source>
        <dbReference type="Pfam" id="PF01926"/>
    </source>
</evidence>
<dbReference type="InParanoid" id="A0A0D0ECC1"/>
<dbReference type="InterPro" id="IPR027417">
    <property type="entry name" value="P-loop_NTPase"/>
</dbReference>
<dbReference type="GO" id="GO:0005525">
    <property type="term" value="F:GTP binding"/>
    <property type="evidence" value="ECO:0007669"/>
    <property type="project" value="InterPro"/>
</dbReference>
<dbReference type="OrthoDB" id="8954335at2759"/>
<evidence type="ECO:0000313" key="3">
    <source>
        <dbReference type="EMBL" id="KIK99110.1"/>
    </source>
</evidence>
<accession>A0A0D0ECC1</accession>
<organism evidence="3 4">
    <name type="scientific">Paxillus rubicundulus Ve08.2h10</name>
    <dbReference type="NCBI Taxonomy" id="930991"/>
    <lineage>
        <taxon>Eukaryota</taxon>
        <taxon>Fungi</taxon>
        <taxon>Dikarya</taxon>
        <taxon>Basidiomycota</taxon>
        <taxon>Agaricomycotina</taxon>
        <taxon>Agaricomycetes</taxon>
        <taxon>Agaricomycetidae</taxon>
        <taxon>Boletales</taxon>
        <taxon>Paxilineae</taxon>
        <taxon>Paxillaceae</taxon>
        <taxon>Paxillus</taxon>
    </lineage>
</organism>
<dbReference type="HOGENOM" id="CLU_032838_1_0_1"/>
<feature type="region of interest" description="Disordered" evidence="1">
    <location>
        <begin position="468"/>
        <end position="504"/>
    </location>
</feature>
<dbReference type="InterPro" id="IPR006073">
    <property type="entry name" value="GTP-bd"/>
</dbReference>
<proteinExistence type="predicted"/>
<name>A0A0D0ECC1_9AGAM</name>
<evidence type="ECO:0000256" key="1">
    <source>
        <dbReference type="SAM" id="MobiDB-lite"/>
    </source>
</evidence>
<reference evidence="3 4" key="1">
    <citation type="submission" date="2014-04" db="EMBL/GenBank/DDBJ databases">
        <authorList>
            <consortium name="DOE Joint Genome Institute"/>
            <person name="Kuo A."/>
            <person name="Kohler A."/>
            <person name="Jargeat P."/>
            <person name="Nagy L.G."/>
            <person name="Floudas D."/>
            <person name="Copeland A."/>
            <person name="Barry K.W."/>
            <person name="Cichocki N."/>
            <person name="Veneault-Fourrey C."/>
            <person name="LaButti K."/>
            <person name="Lindquist E.A."/>
            <person name="Lipzen A."/>
            <person name="Lundell T."/>
            <person name="Morin E."/>
            <person name="Murat C."/>
            <person name="Sun H."/>
            <person name="Tunlid A."/>
            <person name="Henrissat B."/>
            <person name="Grigoriev I.V."/>
            <person name="Hibbett D.S."/>
            <person name="Martin F."/>
            <person name="Nordberg H.P."/>
            <person name="Cantor M.N."/>
            <person name="Hua S.X."/>
        </authorList>
    </citation>
    <scope>NUCLEOTIDE SEQUENCE [LARGE SCALE GENOMIC DNA]</scope>
    <source>
        <strain evidence="3 4">Ve08.2h10</strain>
    </source>
</reference>
<dbReference type="AlphaFoldDB" id="A0A0D0ECC1"/>
<dbReference type="EMBL" id="KN824870">
    <property type="protein sequence ID" value="KIK99110.1"/>
    <property type="molecule type" value="Genomic_DNA"/>
</dbReference>
<feature type="region of interest" description="Disordered" evidence="1">
    <location>
        <begin position="1"/>
        <end position="54"/>
    </location>
</feature>
<gene>
    <name evidence="3" type="ORF">PAXRUDRAFT_823147</name>
</gene>
<dbReference type="Proteomes" id="UP000054538">
    <property type="component" value="Unassembled WGS sequence"/>
</dbReference>
<feature type="compositionally biased region" description="Polar residues" evidence="1">
    <location>
        <begin position="470"/>
        <end position="504"/>
    </location>
</feature>
<sequence>MTSLATKYRNGGPNPEHLPDSFDPYSMHPSCVRGETTPELPISGQKEYGSPTATKQNLQLPVVPEDQVDHLGTVDHTTVRNIIIFGDSGVGKSSLINMLAGHKAAKTSSSVMGCTFQSSHYRITIDDETFHIWDTAGLDEGTHGRVPADVAEKHLAKLLQDLGNANGIHLLVYCIRGSSVRKALARNYTIFYSAICRKKVPIVAVVTGLENEPCSMEDWWITGEKDLARYKMRFHAHACVTTLDMQRVASTPLEERSKQSQHAVRKLIIDNCRRVPSQPSDTNILIKAALLDLRSIIKSGWDNITHPAANVIICSTDLQVFVWEIMGDWTRCTSRINGRPFVFHRAADPLEGYIPPKGFKVGADLLIFVGGMNEKNKERLQKFYSSWGGELCPLLIVTDERSTDAWTGCLSSLGIHAPVLPLSASSNDGQPSKSFHATIDELCLVRGAAKYRRGSIFRFFLRNPEEPTLNGRTSRNQTRQSSFFMNKTAKTSQTLSNETIPPGA</sequence>
<dbReference type="SUPFAM" id="SSF52540">
    <property type="entry name" value="P-loop containing nucleoside triphosphate hydrolases"/>
    <property type="match status" value="1"/>
</dbReference>
<reference evidence="4" key="2">
    <citation type="submission" date="2015-01" db="EMBL/GenBank/DDBJ databases">
        <title>Evolutionary Origins and Diversification of the Mycorrhizal Mutualists.</title>
        <authorList>
            <consortium name="DOE Joint Genome Institute"/>
            <consortium name="Mycorrhizal Genomics Consortium"/>
            <person name="Kohler A."/>
            <person name="Kuo A."/>
            <person name="Nagy L.G."/>
            <person name="Floudas D."/>
            <person name="Copeland A."/>
            <person name="Barry K.W."/>
            <person name="Cichocki N."/>
            <person name="Veneault-Fourrey C."/>
            <person name="LaButti K."/>
            <person name="Lindquist E.A."/>
            <person name="Lipzen A."/>
            <person name="Lundell T."/>
            <person name="Morin E."/>
            <person name="Murat C."/>
            <person name="Riley R."/>
            <person name="Ohm R."/>
            <person name="Sun H."/>
            <person name="Tunlid A."/>
            <person name="Henrissat B."/>
            <person name="Grigoriev I.V."/>
            <person name="Hibbett D.S."/>
            <person name="Martin F."/>
        </authorList>
    </citation>
    <scope>NUCLEOTIDE SEQUENCE [LARGE SCALE GENOMIC DNA]</scope>
    <source>
        <strain evidence="4">Ve08.2h10</strain>
    </source>
</reference>
<protein>
    <recommendedName>
        <fullName evidence="2">G domain-containing protein</fullName>
    </recommendedName>
</protein>
<keyword evidence="4" id="KW-1185">Reference proteome</keyword>